<dbReference type="SUPFAM" id="SSF52440">
    <property type="entry name" value="PreATP-grasp domain"/>
    <property type="match status" value="1"/>
</dbReference>
<dbReference type="InterPro" id="IPR054350">
    <property type="entry name" value="PurT/PurK_preATP-grasp"/>
</dbReference>
<evidence type="ECO:0000313" key="7">
    <source>
        <dbReference type="EMBL" id="WAH38402.1"/>
    </source>
</evidence>
<dbReference type="NCBIfam" id="TIGR01161">
    <property type="entry name" value="purK"/>
    <property type="match status" value="1"/>
</dbReference>
<dbReference type="InterPro" id="IPR011054">
    <property type="entry name" value="Rudment_hybrid_motif"/>
</dbReference>
<evidence type="ECO:0000256" key="5">
    <source>
        <dbReference type="RuleBase" id="RU361200"/>
    </source>
</evidence>
<dbReference type="EC" id="6.3.4.18" evidence="4 5"/>
<evidence type="ECO:0000256" key="4">
    <source>
        <dbReference type="HAMAP-Rule" id="MF_01928"/>
    </source>
</evidence>
<dbReference type="Pfam" id="PF02222">
    <property type="entry name" value="ATP-grasp"/>
    <property type="match status" value="1"/>
</dbReference>
<dbReference type="SUPFAM" id="SSF51246">
    <property type="entry name" value="Rudiment single hybrid motif"/>
    <property type="match status" value="1"/>
</dbReference>
<dbReference type="RefSeq" id="WP_268045968.1">
    <property type="nucleotide sequence ID" value="NZ_CP104064.1"/>
</dbReference>
<dbReference type="Gene3D" id="3.30.470.20">
    <property type="entry name" value="ATP-grasp fold, B domain"/>
    <property type="match status" value="1"/>
</dbReference>
<dbReference type="GO" id="GO:0034028">
    <property type="term" value="F:5-(carboxyamino)imidazole ribonucleotide synthase activity"/>
    <property type="evidence" value="ECO:0007669"/>
    <property type="project" value="UniProtKB-EC"/>
</dbReference>
<comment type="subunit">
    <text evidence="4 5">Homodimer.</text>
</comment>
<keyword evidence="1 4" id="KW-0547">Nucleotide-binding</keyword>
<feature type="domain" description="ATP-grasp" evidence="6">
    <location>
        <begin position="117"/>
        <end position="315"/>
    </location>
</feature>
<feature type="binding site" evidence="4">
    <location>
        <begin position="285"/>
        <end position="286"/>
    </location>
    <ligand>
        <name>ATP</name>
        <dbReference type="ChEBI" id="CHEBI:30616"/>
    </ligand>
</feature>
<keyword evidence="2 4" id="KW-0658">Purine biosynthesis</keyword>
<dbReference type="Pfam" id="PF22660">
    <property type="entry name" value="RS_preATP-grasp-like"/>
    <property type="match status" value="1"/>
</dbReference>
<sequence length="393" mass="42707">MSNEAATTTVVKPPAVIGVLGGGQLGRMMALDGRKLGYRFIVLDPTPDCPTAQVADKQVVAAYSDVDAARTFAEEADVVTYEFENVDAEVAAVLERSTLVPQGSKLLRTTQHRIREKTTLHDAGLPVTPFAPVRSLADIHKALETLGPNLVIKTCRGGYDGKGQWMVRSEADVDRFRSQWEAVLADTSDSENDEPALIAEQFVPFVGELSVVVARNARGETAAFPPSENIHENHILHLSIVPARFDDAVMNRALSLAHQVANALQVVGLVAVEMFVCADGTLFINELAPRPHNSGHYTMDACVTSQFEQHIRAVCNLPLGAVKLLTPVVMVNILGQHLDGVIDRMDSMPPNVKVHLYGKHESRTDRKMGHLNVLADTVEDALGTISDMGIWIV</sequence>
<feature type="binding site" evidence="4">
    <location>
        <position position="153"/>
    </location>
    <ligand>
        <name>ATP</name>
        <dbReference type="ChEBI" id="CHEBI:30616"/>
    </ligand>
</feature>
<evidence type="ECO:0000313" key="8">
    <source>
        <dbReference type="Proteomes" id="UP001164803"/>
    </source>
</evidence>
<dbReference type="Gene3D" id="3.40.50.20">
    <property type="match status" value="1"/>
</dbReference>
<dbReference type="HAMAP" id="MF_01928">
    <property type="entry name" value="PurK"/>
    <property type="match status" value="1"/>
</dbReference>
<keyword evidence="4 5" id="KW-0436">Ligase</keyword>
<organism evidence="7 8">
    <name type="scientific">Alicyclobacillus dauci</name>
    <dbReference type="NCBI Taxonomy" id="1475485"/>
    <lineage>
        <taxon>Bacteria</taxon>
        <taxon>Bacillati</taxon>
        <taxon>Bacillota</taxon>
        <taxon>Bacilli</taxon>
        <taxon>Bacillales</taxon>
        <taxon>Alicyclobacillaceae</taxon>
        <taxon>Alicyclobacillus</taxon>
    </lineage>
</organism>
<keyword evidence="8" id="KW-1185">Reference proteome</keyword>
<dbReference type="NCBIfam" id="NF004676">
    <property type="entry name" value="PRK06019.1-2"/>
    <property type="match status" value="1"/>
</dbReference>
<dbReference type="Proteomes" id="UP001164803">
    <property type="component" value="Chromosome"/>
</dbReference>
<dbReference type="InterPro" id="IPR003135">
    <property type="entry name" value="ATP-grasp_carboxylate-amine"/>
</dbReference>
<feature type="binding site" evidence="4">
    <location>
        <begin position="200"/>
        <end position="203"/>
    </location>
    <ligand>
        <name>ATP</name>
        <dbReference type="ChEBI" id="CHEBI:30616"/>
    </ligand>
</feature>
<proteinExistence type="inferred from homology"/>
<dbReference type="InterPro" id="IPR005875">
    <property type="entry name" value="PurK"/>
</dbReference>
<evidence type="ECO:0000256" key="3">
    <source>
        <dbReference type="ARBA" id="ARBA00022840"/>
    </source>
</evidence>
<dbReference type="PROSITE" id="PS50975">
    <property type="entry name" value="ATP_GRASP"/>
    <property type="match status" value="1"/>
</dbReference>
<dbReference type="NCBIfam" id="NF004679">
    <property type="entry name" value="PRK06019.1-5"/>
    <property type="match status" value="1"/>
</dbReference>
<dbReference type="NCBIfam" id="NF004675">
    <property type="entry name" value="PRK06019.1-1"/>
    <property type="match status" value="1"/>
</dbReference>
<comment type="function">
    <text evidence="5">Catalyzes the ATP-dependent conversion of 5-aminoimidazole ribonucleotide (AIR) and HCO(3)- to N5-carboxyaminoimidazole ribonucleotide (N5-CAIR).</text>
</comment>
<dbReference type="PANTHER" id="PTHR11609:SF5">
    <property type="entry name" value="PHOSPHORIBOSYLAMINOIMIDAZOLE CARBOXYLASE"/>
    <property type="match status" value="1"/>
</dbReference>
<keyword evidence="3 4" id="KW-0067">ATP-binding</keyword>
<feature type="binding site" evidence="4">
    <location>
        <begin position="158"/>
        <end position="164"/>
    </location>
    <ligand>
        <name>ATP</name>
        <dbReference type="ChEBI" id="CHEBI:30616"/>
    </ligand>
</feature>
<reference evidence="7" key="1">
    <citation type="submission" date="2022-08" db="EMBL/GenBank/DDBJ databases">
        <title>Alicyclobacillus dauci DSM2870, complete genome.</title>
        <authorList>
            <person name="Wang Q."/>
            <person name="Cai R."/>
            <person name="Wang Z."/>
        </authorList>
    </citation>
    <scope>NUCLEOTIDE SEQUENCE</scope>
    <source>
        <strain evidence="7">DSM 28700</strain>
    </source>
</reference>
<evidence type="ECO:0000256" key="2">
    <source>
        <dbReference type="ARBA" id="ARBA00022755"/>
    </source>
</evidence>
<dbReference type="Gene3D" id="3.30.1490.20">
    <property type="entry name" value="ATP-grasp fold, A domain"/>
    <property type="match status" value="1"/>
</dbReference>
<feature type="binding site" evidence="4">
    <location>
        <position position="231"/>
    </location>
    <ligand>
        <name>ATP</name>
        <dbReference type="ChEBI" id="CHEBI:30616"/>
    </ligand>
</feature>
<dbReference type="PANTHER" id="PTHR11609">
    <property type="entry name" value="PURINE BIOSYNTHESIS PROTEIN 6/7, PUR6/7"/>
    <property type="match status" value="1"/>
</dbReference>
<dbReference type="SUPFAM" id="SSF56059">
    <property type="entry name" value="Glutathione synthetase ATP-binding domain-like"/>
    <property type="match status" value="1"/>
</dbReference>
<evidence type="ECO:0000259" key="6">
    <source>
        <dbReference type="PROSITE" id="PS50975"/>
    </source>
</evidence>
<comment type="similarity">
    <text evidence="4 5">Belongs to the PurK/PurT family.</text>
</comment>
<comment type="function">
    <text evidence="4">Catalyzes the ATP-dependent conversion of 5-aminoimidazole ribonucleotide (AIR) and HCO(3)(-) to N5-carboxyaminoimidazole ribonucleotide (N5-CAIR).</text>
</comment>
<gene>
    <name evidence="4 5 7" type="primary">purK</name>
    <name evidence="7" type="ORF">NZD86_07965</name>
</gene>
<name>A0ABY6Z6F0_9BACL</name>
<dbReference type="InterPro" id="IPR013815">
    <property type="entry name" value="ATP_grasp_subdomain_1"/>
</dbReference>
<feature type="binding site" evidence="4">
    <location>
        <position position="208"/>
    </location>
    <ligand>
        <name>ATP</name>
        <dbReference type="ChEBI" id="CHEBI:30616"/>
    </ligand>
</feature>
<comment type="catalytic activity">
    <reaction evidence="4 5">
        <text>5-amino-1-(5-phospho-beta-D-ribosyl)imidazole + hydrogencarbonate + ATP = 5-carboxyamino-1-(5-phospho-D-ribosyl)imidazole + ADP + phosphate + 2 H(+)</text>
        <dbReference type="Rhea" id="RHEA:19317"/>
        <dbReference type="ChEBI" id="CHEBI:15378"/>
        <dbReference type="ChEBI" id="CHEBI:17544"/>
        <dbReference type="ChEBI" id="CHEBI:30616"/>
        <dbReference type="ChEBI" id="CHEBI:43474"/>
        <dbReference type="ChEBI" id="CHEBI:58730"/>
        <dbReference type="ChEBI" id="CHEBI:137981"/>
        <dbReference type="ChEBI" id="CHEBI:456216"/>
        <dbReference type="EC" id="6.3.4.18"/>
    </reaction>
</comment>
<dbReference type="InterPro" id="IPR040686">
    <property type="entry name" value="PurK_C"/>
</dbReference>
<dbReference type="EMBL" id="CP104064">
    <property type="protein sequence ID" value="WAH38402.1"/>
    <property type="molecule type" value="Genomic_DNA"/>
</dbReference>
<comment type="pathway">
    <text evidence="4 5">Purine metabolism; IMP biosynthesis via de novo pathway; 5-amino-1-(5-phospho-D-ribosyl)imidazole-4-carboxylate from 5-amino-1-(5-phospho-D-ribosyl)imidazole (N5-CAIR route): step 1/2.</text>
</comment>
<evidence type="ECO:0000256" key="1">
    <source>
        <dbReference type="ARBA" id="ARBA00022741"/>
    </source>
</evidence>
<dbReference type="InterPro" id="IPR011761">
    <property type="entry name" value="ATP-grasp"/>
</dbReference>
<dbReference type="Pfam" id="PF17769">
    <property type="entry name" value="PurK_C"/>
    <property type="match status" value="1"/>
</dbReference>
<feature type="binding site" evidence="4">
    <location>
        <position position="113"/>
    </location>
    <ligand>
        <name>ATP</name>
        <dbReference type="ChEBI" id="CHEBI:30616"/>
    </ligand>
</feature>
<accession>A0ABY6Z6F0</accession>
<dbReference type="InterPro" id="IPR016185">
    <property type="entry name" value="PreATP-grasp_dom_sf"/>
</dbReference>
<protein>
    <recommendedName>
        <fullName evidence="4 5">N5-carboxyaminoimidazole ribonucleotide synthase</fullName>
        <shortName evidence="4 5">N5-CAIR synthase</shortName>
        <ecNumber evidence="4 5">6.3.4.18</ecNumber>
    </recommendedName>
    <alternativeName>
        <fullName evidence="4 5">5-(carboxyamino)imidazole ribonucleotide synthetase</fullName>
    </alternativeName>
</protein>